<evidence type="ECO:0000256" key="1">
    <source>
        <dbReference type="SAM" id="MobiDB-lite"/>
    </source>
</evidence>
<protein>
    <submittedName>
        <fullName evidence="2">Uncharacterized protein</fullName>
    </submittedName>
</protein>
<gene>
    <name evidence="2" type="ORF">NDU88_005481</name>
</gene>
<dbReference type="Proteomes" id="UP001066276">
    <property type="component" value="Chromosome 10"/>
</dbReference>
<organism evidence="2 3">
    <name type="scientific">Pleurodeles waltl</name>
    <name type="common">Iberian ribbed newt</name>
    <dbReference type="NCBI Taxonomy" id="8319"/>
    <lineage>
        <taxon>Eukaryota</taxon>
        <taxon>Metazoa</taxon>
        <taxon>Chordata</taxon>
        <taxon>Craniata</taxon>
        <taxon>Vertebrata</taxon>
        <taxon>Euteleostomi</taxon>
        <taxon>Amphibia</taxon>
        <taxon>Batrachia</taxon>
        <taxon>Caudata</taxon>
        <taxon>Salamandroidea</taxon>
        <taxon>Salamandridae</taxon>
        <taxon>Pleurodelinae</taxon>
        <taxon>Pleurodeles</taxon>
    </lineage>
</organism>
<keyword evidence="3" id="KW-1185">Reference proteome</keyword>
<sequence length="134" mass="15160">MFDLGHRDSLRQPRRGPRALSRSPRPWSARQPPSCRFEYSSTSYRACSCQSPNHVSLGERYCLVYCSFVIWERFGLLGREAFSRFPFGGVGEGAETRPPSWVGRVFSVYSSGALRPAGTRMHANIGPQVRSRIF</sequence>
<comment type="caution">
    <text evidence="2">The sequence shown here is derived from an EMBL/GenBank/DDBJ whole genome shotgun (WGS) entry which is preliminary data.</text>
</comment>
<name>A0AAV7M9F8_PLEWA</name>
<feature type="region of interest" description="Disordered" evidence="1">
    <location>
        <begin position="1"/>
        <end position="34"/>
    </location>
</feature>
<evidence type="ECO:0000313" key="3">
    <source>
        <dbReference type="Proteomes" id="UP001066276"/>
    </source>
</evidence>
<feature type="compositionally biased region" description="Basic and acidic residues" evidence="1">
    <location>
        <begin position="1"/>
        <end position="11"/>
    </location>
</feature>
<proteinExistence type="predicted"/>
<accession>A0AAV7M9F8</accession>
<evidence type="ECO:0000313" key="2">
    <source>
        <dbReference type="EMBL" id="KAJ1100395.1"/>
    </source>
</evidence>
<reference evidence="2" key="1">
    <citation type="journal article" date="2022" name="bioRxiv">
        <title>Sequencing and chromosome-scale assembly of the giantPleurodeles waltlgenome.</title>
        <authorList>
            <person name="Brown T."/>
            <person name="Elewa A."/>
            <person name="Iarovenko S."/>
            <person name="Subramanian E."/>
            <person name="Araus A.J."/>
            <person name="Petzold A."/>
            <person name="Susuki M."/>
            <person name="Suzuki K.-i.T."/>
            <person name="Hayashi T."/>
            <person name="Toyoda A."/>
            <person name="Oliveira C."/>
            <person name="Osipova E."/>
            <person name="Leigh N.D."/>
            <person name="Simon A."/>
            <person name="Yun M.H."/>
        </authorList>
    </citation>
    <scope>NUCLEOTIDE SEQUENCE</scope>
    <source>
        <strain evidence="2">20211129_DDA</strain>
        <tissue evidence="2">Liver</tissue>
    </source>
</reference>
<dbReference type="AlphaFoldDB" id="A0AAV7M9F8"/>
<dbReference type="EMBL" id="JANPWB010000014">
    <property type="protein sequence ID" value="KAJ1100395.1"/>
    <property type="molecule type" value="Genomic_DNA"/>
</dbReference>